<dbReference type="AlphaFoldDB" id="A0A180GDH2"/>
<accession>A0A180GDH2</accession>
<evidence type="ECO:0000313" key="2">
    <source>
        <dbReference type="EMBL" id="OAV90392.1"/>
    </source>
</evidence>
<proteinExistence type="predicted"/>
<dbReference type="Proteomes" id="UP000005240">
    <property type="component" value="Unassembled WGS sequence"/>
</dbReference>
<dbReference type="PANTHER" id="PTHR34409:SF1">
    <property type="entry name" value="MYB-LIKE DOMAIN-CONTAINING PROTEIN"/>
    <property type="match status" value="1"/>
</dbReference>
<reference evidence="2" key="2">
    <citation type="submission" date="2016-05" db="EMBL/GenBank/DDBJ databases">
        <title>Comparative analysis highlights variable genome content of wheat rusts and divergence of the mating loci.</title>
        <authorList>
            <person name="Cuomo C.A."/>
            <person name="Bakkeren G."/>
            <person name="Szabo L."/>
            <person name="Khalil H."/>
            <person name="Joly D."/>
            <person name="Goldberg J."/>
            <person name="Young S."/>
            <person name="Zeng Q."/>
            <person name="Fellers J."/>
        </authorList>
    </citation>
    <scope>NUCLEOTIDE SEQUENCE [LARGE SCALE GENOMIC DNA]</scope>
    <source>
        <strain evidence="2">1-1 BBBD Race 1</strain>
    </source>
</reference>
<name>A0A180GDH2_PUCT1</name>
<evidence type="ECO:0000313" key="3">
    <source>
        <dbReference type="EnsemblFungi" id="PTTG_28339-t43_1-p1"/>
    </source>
</evidence>
<feature type="compositionally biased region" description="Basic residues" evidence="1">
    <location>
        <begin position="25"/>
        <end position="34"/>
    </location>
</feature>
<reference evidence="3 4" key="3">
    <citation type="journal article" date="2017" name="G3 (Bethesda)">
        <title>Comparative analysis highlights variable genome content of wheat rusts and divergence of the mating loci.</title>
        <authorList>
            <person name="Cuomo C.A."/>
            <person name="Bakkeren G."/>
            <person name="Khalil H.B."/>
            <person name="Panwar V."/>
            <person name="Joly D."/>
            <person name="Linning R."/>
            <person name="Sakthikumar S."/>
            <person name="Song X."/>
            <person name="Adiconis X."/>
            <person name="Fan L."/>
            <person name="Goldberg J.M."/>
            <person name="Levin J.Z."/>
            <person name="Young S."/>
            <person name="Zeng Q."/>
            <person name="Anikster Y."/>
            <person name="Bruce M."/>
            <person name="Wang M."/>
            <person name="Yin C."/>
            <person name="McCallum B."/>
            <person name="Szabo L.J."/>
            <person name="Hulbert S."/>
            <person name="Chen X."/>
            <person name="Fellers J.P."/>
        </authorList>
    </citation>
    <scope>NUCLEOTIDE SEQUENCE</scope>
    <source>
        <strain evidence="3">isolate 1-1 / race 1 (BBBD)</strain>
        <strain evidence="4">Isolate 1-1 / race 1 (BBBD)</strain>
    </source>
</reference>
<dbReference type="OrthoDB" id="2499380at2759"/>
<feature type="region of interest" description="Disordered" evidence="1">
    <location>
        <begin position="1"/>
        <end position="42"/>
    </location>
</feature>
<feature type="compositionally biased region" description="Polar residues" evidence="1">
    <location>
        <begin position="1"/>
        <end position="21"/>
    </location>
</feature>
<sequence length="138" mass="15035">MPTQPSSTQKNSQACSTQQAPSKPCSKRAGRAKGSKGYTAEDSTKLVKCVKSVLPLGANDWVSVLEKYNEYAIENNRPTSQAVMDVDRTCIWTCLRMSSSGAAGNIRWMPLALRNGGHPARMQTSTGYQPLSPGWKKL</sequence>
<protein>
    <submittedName>
        <fullName evidence="2 3">Uncharacterized protein</fullName>
    </submittedName>
</protein>
<dbReference type="EnsemblFungi" id="PTTG_28339-t43_1">
    <property type="protein sequence ID" value="PTTG_28339-t43_1-p1"/>
    <property type="gene ID" value="PTTG_28339"/>
</dbReference>
<dbReference type="PANTHER" id="PTHR34409">
    <property type="entry name" value="SET DOMAIN-CONTAINING PROTEIN"/>
    <property type="match status" value="1"/>
</dbReference>
<reference evidence="2" key="1">
    <citation type="submission" date="2009-11" db="EMBL/GenBank/DDBJ databases">
        <authorList>
            <consortium name="The Broad Institute Genome Sequencing Platform"/>
            <person name="Ward D."/>
            <person name="Feldgarden M."/>
            <person name="Earl A."/>
            <person name="Young S.K."/>
            <person name="Zeng Q."/>
            <person name="Koehrsen M."/>
            <person name="Alvarado L."/>
            <person name="Berlin A."/>
            <person name="Bochicchio J."/>
            <person name="Borenstein D."/>
            <person name="Chapman S.B."/>
            <person name="Chen Z."/>
            <person name="Engels R."/>
            <person name="Freedman E."/>
            <person name="Gellesch M."/>
            <person name="Goldberg J."/>
            <person name="Griggs A."/>
            <person name="Gujja S."/>
            <person name="Heilman E."/>
            <person name="Heiman D."/>
            <person name="Hepburn T."/>
            <person name="Howarth C."/>
            <person name="Jen D."/>
            <person name="Larson L."/>
            <person name="Lewis B."/>
            <person name="Mehta T."/>
            <person name="Park D."/>
            <person name="Pearson M."/>
            <person name="Roberts A."/>
            <person name="Saif S."/>
            <person name="Shea T."/>
            <person name="Shenoy N."/>
            <person name="Sisk P."/>
            <person name="Stolte C."/>
            <person name="Sykes S."/>
            <person name="Thomson T."/>
            <person name="Walk T."/>
            <person name="White J."/>
            <person name="Yandava C."/>
            <person name="Izard J."/>
            <person name="Baranova O.V."/>
            <person name="Blanton J.M."/>
            <person name="Tanner A.C."/>
            <person name="Dewhirst F.E."/>
            <person name="Haas B."/>
            <person name="Nusbaum C."/>
            <person name="Birren B."/>
        </authorList>
    </citation>
    <scope>NUCLEOTIDE SEQUENCE [LARGE SCALE GENOMIC DNA]</scope>
    <source>
        <strain evidence="2">1-1 BBBD Race 1</strain>
    </source>
</reference>
<dbReference type="STRING" id="630390.A0A180GDH2"/>
<keyword evidence="4" id="KW-1185">Reference proteome</keyword>
<reference evidence="3" key="4">
    <citation type="submission" date="2025-05" db="UniProtKB">
        <authorList>
            <consortium name="EnsemblFungi"/>
        </authorList>
    </citation>
    <scope>IDENTIFICATION</scope>
    <source>
        <strain evidence="3">isolate 1-1 / race 1 (BBBD)</strain>
    </source>
</reference>
<evidence type="ECO:0000313" key="4">
    <source>
        <dbReference type="Proteomes" id="UP000005240"/>
    </source>
</evidence>
<dbReference type="VEuPathDB" id="FungiDB:PTTG_28339"/>
<organism evidence="2">
    <name type="scientific">Puccinia triticina (isolate 1-1 / race 1 (BBBD))</name>
    <name type="common">Brown leaf rust fungus</name>
    <dbReference type="NCBI Taxonomy" id="630390"/>
    <lineage>
        <taxon>Eukaryota</taxon>
        <taxon>Fungi</taxon>
        <taxon>Dikarya</taxon>
        <taxon>Basidiomycota</taxon>
        <taxon>Pucciniomycotina</taxon>
        <taxon>Pucciniomycetes</taxon>
        <taxon>Pucciniales</taxon>
        <taxon>Pucciniaceae</taxon>
        <taxon>Puccinia</taxon>
    </lineage>
</organism>
<dbReference type="EMBL" id="ADAS02000102">
    <property type="protein sequence ID" value="OAV90392.1"/>
    <property type="molecule type" value="Genomic_DNA"/>
</dbReference>
<gene>
    <name evidence="2" type="ORF">PTTG_28339</name>
</gene>
<evidence type="ECO:0000256" key="1">
    <source>
        <dbReference type="SAM" id="MobiDB-lite"/>
    </source>
</evidence>